<dbReference type="GO" id="GO:0008168">
    <property type="term" value="F:methyltransferase activity"/>
    <property type="evidence" value="ECO:0007669"/>
    <property type="project" value="UniProtKB-KW"/>
</dbReference>
<keyword evidence="2" id="KW-0489">Methyltransferase</keyword>
<feature type="domain" description="Methyltransferase FkbM" evidence="1">
    <location>
        <begin position="63"/>
        <end position="223"/>
    </location>
</feature>
<dbReference type="InterPro" id="IPR029063">
    <property type="entry name" value="SAM-dependent_MTases_sf"/>
</dbReference>
<sequence>MFQSLIRNSAVHLFGLAAKLGVQRLPLFERVFLALYAGYKRYFEAGPIERLQEFIPTGSLVIDVGANVGFFSLRFAQWVGSGGEVIAIEPEARNYETLAAALKREGLSGRVRTLKAVAAATAGSMFLEINQLHPADHKLSRDGTGVAVEAVRLDDLVQDKGGGRPSLVKIDVQGAEMLVLQGAPDILGLAGPALFIELNEEGLQKFGSSVSAILDHLSQYGYEPYWLMRTGPLRKSSPAEIHAKAAGNAYVDVLFLKSPPG</sequence>
<gene>
    <name evidence="2" type="ORF">SAMN05444159_3639</name>
</gene>
<dbReference type="InterPro" id="IPR052514">
    <property type="entry name" value="SAM-dependent_MTase"/>
</dbReference>
<dbReference type="PANTHER" id="PTHR34203:SF15">
    <property type="entry name" value="SLL1173 PROTEIN"/>
    <property type="match status" value="1"/>
</dbReference>
<dbReference type="Gene3D" id="3.40.50.150">
    <property type="entry name" value="Vaccinia Virus protein VP39"/>
    <property type="match status" value="1"/>
</dbReference>
<evidence type="ECO:0000313" key="2">
    <source>
        <dbReference type="EMBL" id="SHK58260.1"/>
    </source>
</evidence>
<dbReference type="Pfam" id="PF05050">
    <property type="entry name" value="Methyltransf_21"/>
    <property type="match status" value="1"/>
</dbReference>
<dbReference type="EMBL" id="LT670844">
    <property type="protein sequence ID" value="SHK58260.1"/>
    <property type="molecule type" value="Genomic_DNA"/>
</dbReference>
<reference evidence="2 3" key="1">
    <citation type="submission" date="2016-11" db="EMBL/GenBank/DDBJ databases">
        <authorList>
            <person name="Jaros S."/>
            <person name="Januszkiewicz K."/>
            <person name="Wedrychowicz H."/>
        </authorList>
    </citation>
    <scope>NUCLEOTIDE SEQUENCE [LARGE SCALE GENOMIC DNA]</scope>
    <source>
        <strain evidence="2 3">GAS499</strain>
    </source>
</reference>
<name>A0A1M6TMW2_9BRAD</name>
<organism evidence="2 3">
    <name type="scientific">Bradyrhizobium lablabi</name>
    <dbReference type="NCBI Taxonomy" id="722472"/>
    <lineage>
        <taxon>Bacteria</taxon>
        <taxon>Pseudomonadati</taxon>
        <taxon>Pseudomonadota</taxon>
        <taxon>Alphaproteobacteria</taxon>
        <taxon>Hyphomicrobiales</taxon>
        <taxon>Nitrobacteraceae</taxon>
        <taxon>Bradyrhizobium</taxon>
    </lineage>
</organism>
<dbReference type="NCBIfam" id="TIGR01444">
    <property type="entry name" value="fkbM_fam"/>
    <property type="match status" value="1"/>
</dbReference>
<dbReference type="SUPFAM" id="SSF53335">
    <property type="entry name" value="S-adenosyl-L-methionine-dependent methyltransferases"/>
    <property type="match status" value="1"/>
</dbReference>
<dbReference type="GO" id="GO:0032259">
    <property type="term" value="P:methylation"/>
    <property type="evidence" value="ECO:0007669"/>
    <property type="project" value="UniProtKB-KW"/>
</dbReference>
<dbReference type="Proteomes" id="UP000189935">
    <property type="component" value="Chromosome I"/>
</dbReference>
<keyword evidence="2" id="KW-0808">Transferase</keyword>
<dbReference type="AlphaFoldDB" id="A0A1M6TMW2"/>
<evidence type="ECO:0000313" key="3">
    <source>
        <dbReference type="Proteomes" id="UP000189935"/>
    </source>
</evidence>
<protein>
    <submittedName>
        <fullName evidence="2">Methyltransferase, FkbM family</fullName>
    </submittedName>
</protein>
<proteinExistence type="predicted"/>
<dbReference type="PANTHER" id="PTHR34203">
    <property type="entry name" value="METHYLTRANSFERASE, FKBM FAMILY PROTEIN"/>
    <property type="match status" value="1"/>
</dbReference>
<evidence type="ECO:0000259" key="1">
    <source>
        <dbReference type="Pfam" id="PF05050"/>
    </source>
</evidence>
<accession>A0A1M6TMW2</accession>
<dbReference type="OrthoDB" id="7272699at2"/>
<dbReference type="InterPro" id="IPR006342">
    <property type="entry name" value="FkbM_mtfrase"/>
</dbReference>